<comment type="subcellular location">
    <subcellularLocation>
        <location evidence="1 11">Endoplasmic reticulum membrane</location>
        <topology evidence="1 11">Multi-pass membrane protein</topology>
    </subcellularLocation>
</comment>
<dbReference type="PANTHER" id="PTHR12317">
    <property type="entry name" value="DIACYLGLYCEROL O-ACYLTRANSFERASE"/>
    <property type="match status" value="1"/>
</dbReference>
<dbReference type="EC" id="2.3.1.-" evidence="11"/>
<feature type="transmembrane region" description="Helical" evidence="11">
    <location>
        <begin position="349"/>
        <end position="367"/>
    </location>
</feature>
<keyword evidence="10 12" id="KW-0012">Acyltransferase</keyword>
<keyword evidence="6 11" id="KW-0256">Endoplasmic reticulum</keyword>
<dbReference type="EMBL" id="KZ155835">
    <property type="protein sequence ID" value="OUS43035.1"/>
    <property type="molecule type" value="Genomic_DNA"/>
</dbReference>
<dbReference type="PANTHER" id="PTHR12317:SF34">
    <property type="entry name" value="ACYLTRANSFERASE"/>
    <property type="match status" value="1"/>
</dbReference>
<keyword evidence="9 11" id="KW-0472">Membrane</keyword>
<dbReference type="GO" id="GO:0004144">
    <property type="term" value="F:diacylglycerol O-acyltransferase activity"/>
    <property type="evidence" value="ECO:0007669"/>
    <property type="project" value="UniProtKB-ARBA"/>
</dbReference>
<sequence length="432" mass="47711">MAAAADAKAIVLASTCVLVATCATHFGAGRALWSDRGWRAWQPMRGRRAFVALQAVGDGRARWWVLVLSWASLGLGVAGEAVVGVSLAFFDETRTGGRTSETMDARNVARVVQMLTVLHVVHAPHMAVFAVLGTAYALGRWRTLAAVVALYASTYVTRQKSLERGQRKWEQFQTWTLRTVEGAAKSWYGSVRVVHDGKVSEAAHSSPHVFAYHPHSMVPAGAVWFHMLPDFSARFRGIQPVTLAASVLFKAPIVRELAAWLGVRAVSREIFRSTLREQGAVVVCPGGQHEMQEHGGPMEETIVLCTKHKGFIRIAIEERARVVPVICFGESKSWTNIMAKPGRYLYRRFRFGFTPLLAVGYLGILPLPRRVPITFVIGEPMVLPDPDALTGLAKESDVDAFHASYYSQVERLFDEHKSKAGFPELCLVMKND</sequence>
<gene>
    <name evidence="12" type="ORF">BE221DRAFT_81805</name>
</gene>
<dbReference type="GO" id="GO:0005789">
    <property type="term" value="C:endoplasmic reticulum membrane"/>
    <property type="evidence" value="ECO:0007669"/>
    <property type="project" value="UniProtKB-SubCell"/>
</dbReference>
<comment type="similarity">
    <text evidence="2 11">Belongs to the diacylglycerol acyltransferase family.</text>
</comment>
<keyword evidence="7 11" id="KW-1133">Transmembrane helix</keyword>
<evidence type="ECO:0000256" key="2">
    <source>
        <dbReference type="ARBA" id="ARBA00005420"/>
    </source>
</evidence>
<keyword evidence="5 11" id="KW-0812">Transmembrane</keyword>
<dbReference type="Pfam" id="PF03982">
    <property type="entry name" value="DAGAT"/>
    <property type="match status" value="1"/>
</dbReference>
<proteinExistence type="inferred from homology"/>
<evidence type="ECO:0000256" key="1">
    <source>
        <dbReference type="ARBA" id="ARBA00004477"/>
    </source>
</evidence>
<evidence type="ECO:0000256" key="7">
    <source>
        <dbReference type="ARBA" id="ARBA00022989"/>
    </source>
</evidence>
<evidence type="ECO:0000256" key="10">
    <source>
        <dbReference type="ARBA" id="ARBA00023315"/>
    </source>
</evidence>
<evidence type="ECO:0000313" key="12">
    <source>
        <dbReference type="EMBL" id="OUS43035.1"/>
    </source>
</evidence>
<accession>A0A1Y5I7M3</accession>
<feature type="transmembrane region" description="Helical" evidence="11">
    <location>
        <begin position="63"/>
        <end position="90"/>
    </location>
</feature>
<dbReference type="InterPro" id="IPR007130">
    <property type="entry name" value="DAGAT"/>
</dbReference>
<protein>
    <recommendedName>
        <fullName evidence="11">Acyltransferase</fullName>
        <ecNumber evidence="11">2.3.1.-</ecNumber>
    </recommendedName>
</protein>
<evidence type="ECO:0000256" key="5">
    <source>
        <dbReference type="ARBA" id="ARBA00022692"/>
    </source>
</evidence>
<keyword evidence="4 11" id="KW-0808">Transferase</keyword>
<keyword evidence="8" id="KW-0443">Lipid metabolism</keyword>
<keyword evidence="3" id="KW-0444">Lipid biosynthesis</keyword>
<reference evidence="12" key="1">
    <citation type="submission" date="2017-04" db="EMBL/GenBank/DDBJ databases">
        <title>Population genomics of picophytoplankton unveils novel chromosome hypervariability.</title>
        <authorList>
            <consortium name="DOE Joint Genome Institute"/>
            <person name="Blanc-Mathieu R."/>
            <person name="Krasovec M."/>
            <person name="Hebrard M."/>
            <person name="Yau S."/>
            <person name="Desgranges E."/>
            <person name="Martin J."/>
            <person name="Schackwitz W."/>
            <person name="Kuo A."/>
            <person name="Salin G."/>
            <person name="Donnadieu C."/>
            <person name="Desdevises Y."/>
            <person name="Sanchez-Ferandin S."/>
            <person name="Moreau H."/>
            <person name="Rivals E."/>
            <person name="Grigoriev I.V."/>
            <person name="Grimsley N."/>
            <person name="Eyre-Walker A."/>
            <person name="Piganeau G."/>
        </authorList>
    </citation>
    <scope>NUCLEOTIDE SEQUENCE [LARGE SCALE GENOMIC DNA]</scope>
    <source>
        <strain evidence="12">RCC 1115</strain>
    </source>
</reference>
<dbReference type="GO" id="GO:0006629">
    <property type="term" value="P:lipid metabolic process"/>
    <property type="evidence" value="ECO:0007669"/>
    <property type="project" value="UniProtKB-KW"/>
</dbReference>
<evidence type="ECO:0000256" key="4">
    <source>
        <dbReference type="ARBA" id="ARBA00022679"/>
    </source>
</evidence>
<name>A0A1Y5I7M3_OSTTA</name>
<dbReference type="eggNOG" id="KOG0831">
    <property type="taxonomic scope" value="Eukaryota"/>
</dbReference>
<dbReference type="AlphaFoldDB" id="A0A1Y5I7M3"/>
<feature type="transmembrane region" description="Helical" evidence="11">
    <location>
        <begin position="111"/>
        <end position="132"/>
    </location>
</feature>
<dbReference type="CDD" id="cd07987">
    <property type="entry name" value="LPLAT_MGAT-like"/>
    <property type="match status" value="1"/>
</dbReference>
<feature type="transmembrane region" description="Helical" evidence="11">
    <location>
        <begin position="138"/>
        <end position="157"/>
    </location>
</feature>
<evidence type="ECO:0000256" key="6">
    <source>
        <dbReference type="ARBA" id="ARBA00022824"/>
    </source>
</evidence>
<organism evidence="12">
    <name type="scientific">Ostreococcus tauri</name>
    <name type="common">Marine green alga</name>
    <dbReference type="NCBI Taxonomy" id="70448"/>
    <lineage>
        <taxon>Eukaryota</taxon>
        <taxon>Viridiplantae</taxon>
        <taxon>Chlorophyta</taxon>
        <taxon>Mamiellophyceae</taxon>
        <taxon>Mamiellales</taxon>
        <taxon>Bathycoccaceae</taxon>
        <taxon>Ostreococcus</taxon>
    </lineage>
</organism>
<dbReference type="Proteomes" id="UP000195557">
    <property type="component" value="Unassembled WGS sequence"/>
</dbReference>
<evidence type="ECO:0000256" key="3">
    <source>
        <dbReference type="ARBA" id="ARBA00022516"/>
    </source>
</evidence>
<evidence type="ECO:0000256" key="8">
    <source>
        <dbReference type="ARBA" id="ARBA00023098"/>
    </source>
</evidence>
<evidence type="ECO:0000256" key="11">
    <source>
        <dbReference type="RuleBase" id="RU367023"/>
    </source>
</evidence>
<evidence type="ECO:0000256" key="9">
    <source>
        <dbReference type="ARBA" id="ARBA00023136"/>
    </source>
</evidence>